<keyword evidence="2" id="KW-1185">Reference proteome</keyword>
<comment type="caution">
    <text evidence="1">The sequence shown here is derived from an EMBL/GenBank/DDBJ whole genome shotgun (WGS) entry which is preliminary data.</text>
</comment>
<gene>
    <name evidence="1" type="ORF">ACFQW9_01605</name>
</gene>
<protein>
    <submittedName>
        <fullName evidence="1">Uncharacterized protein</fullName>
    </submittedName>
</protein>
<dbReference type="EMBL" id="JBHTCK010000001">
    <property type="protein sequence ID" value="MFC7349327.1"/>
    <property type="molecule type" value="Genomic_DNA"/>
</dbReference>
<organism evidence="1 2">
    <name type="scientific">Streptomyces caviscabies</name>
    <dbReference type="NCBI Taxonomy" id="90079"/>
    <lineage>
        <taxon>Bacteria</taxon>
        <taxon>Bacillati</taxon>
        <taxon>Actinomycetota</taxon>
        <taxon>Actinomycetes</taxon>
        <taxon>Kitasatosporales</taxon>
        <taxon>Streptomycetaceae</taxon>
        <taxon>Streptomyces</taxon>
    </lineage>
</organism>
<dbReference type="Proteomes" id="UP001596509">
    <property type="component" value="Unassembled WGS sequence"/>
</dbReference>
<evidence type="ECO:0000313" key="1">
    <source>
        <dbReference type="EMBL" id="MFC7349327.1"/>
    </source>
</evidence>
<dbReference type="RefSeq" id="WP_158688320.1">
    <property type="nucleotide sequence ID" value="NZ_JBHTCK010000001.1"/>
</dbReference>
<accession>A0ABW2M389</accession>
<sequence>MKSLGDGSVFQQSIELPEPGPVGFTGVVTGTEDGGYAYAYYPEKKQLP</sequence>
<evidence type="ECO:0000313" key="2">
    <source>
        <dbReference type="Proteomes" id="UP001596509"/>
    </source>
</evidence>
<proteinExistence type="predicted"/>
<reference evidence="2" key="1">
    <citation type="journal article" date="2019" name="Int. J. Syst. Evol. Microbiol.">
        <title>The Global Catalogue of Microorganisms (GCM) 10K type strain sequencing project: providing services to taxonomists for standard genome sequencing and annotation.</title>
        <authorList>
            <consortium name="The Broad Institute Genomics Platform"/>
            <consortium name="The Broad Institute Genome Sequencing Center for Infectious Disease"/>
            <person name="Wu L."/>
            <person name="Ma J."/>
        </authorList>
    </citation>
    <scope>NUCLEOTIDE SEQUENCE [LARGE SCALE GENOMIC DNA]</scope>
    <source>
        <strain evidence="2">ICMP 19430</strain>
    </source>
</reference>
<name>A0ABW2M389_9ACTN</name>